<gene>
    <name evidence="2" type="ordered locus">Thexy_2008</name>
</gene>
<feature type="transmembrane region" description="Helical" evidence="1">
    <location>
        <begin position="43"/>
        <end position="73"/>
    </location>
</feature>
<protein>
    <recommendedName>
        <fullName evidence="4">HymD protein</fullName>
    </recommendedName>
</protein>
<dbReference type="STRING" id="858215.Thexy_2008"/>
<sequence>MVNGTSPKKFDAKFITRTAILLALTIIAQFIKMPQLVTGSIVNAMLIVSAYFVGVWSGITIGLLTPIIAFLVGLMGFPMLIPFIMVGNALYVMFFSAIKNNIIGMITGSVVKFLWLAASVKYILVMFGVKVPQKIAAAFTFPQLATAIIGGILSIFLIFILTGYFNKSKE</sequence>
<name>F6BK03_THEXL</name>
<evidence type="ECO:0000313" key="2">
    <source>
        <dbReference type="EMBL" id="AEF18024.1"/>
    </source>
</evidence>
<dbReference type="InterPro" id="IPR024529">
    <property type="entry name" value="ECF_trnsprt_substrate-spec"/>
</dbReference>
<feature type="transmembrane region" description="Helical" evidence="1">
    <location>
        <begin position="79"/>
        <end position="98"/>
    </location>
</feature>
<dbReference type="EMBL" id="CP002739">
    <property type="protein sequence ID" value="AEF18024.1"/>
    <property type="molecule type" value="Genomic_DNA"/>
</dbReference>
<dbReference type="Proteomes" id="UP000007239">
    <property type="component" value="Chromosome"/>
</dbReference>
<feature type="transmembrane region" description="Helical" evidence="1">
    <location>
        <begin position="14"/>
        <end position="31"/>
    </location>
</feature>
<feature type="transmembrane region" description="Helical" evidence="1">
    <location>
        <begin position="141"/>
        <end position="165"/>
    </location>
</feature>
<dbReference type="KEGG" id="txy:Thexy_2008"/>
<feature type="transmembrane region" description="Helical" evidence="1">
    <location>
        <begin position="110"/>
        <end position="129"/>
    </location>
</feature>
<keyword evidence="1" id="KW-0472">Membrane</keyword>
<keyword evidence="3" id="KW-1185">Reference proteome</keyword>
<dbReference type="HOGENOM" id="CLU_123730_2_0_9"/>
<keyword evidence="1" id="KW-0812">Transmembrane</keyword>
<evidence type="ECO:0008006" key="4">
    <source>
        <dbReference type="Google" id="ProtNLM"/>
    </source>
</evidence>
<dbReference type="GO" id="GO:0022857">
    <property type="term" value="F:transmembrane transporter activity"/>
    <property type="evidence" value="ECO:0007669"/>
    <property type="project" value="InterPro"/>
</dbReference>
<evidence type="ECO:0000256" key="1">
    <source>
        <dbReference type="SAM" id="Phobius"/>
    </source>
</evidence>
<dbReference type="Pfam" id="PF12822">
    <property type="entry name" value="ECF_trnsprt"/>
    <property type="match status" value="1"/>
</dbReference>
<keyword evidence="1" id="KW-1133">Transmembrane helix</keyword>
<dbReference type="RefSeq" id="WP_013788754.1">
    <property type="nucleotide sequence ID" value="NC_015555.1"/>
</dbReference>
<proteinExistence type="predicted"/>
<dbReference type="eggNOG" id="ENOG5032UR1">
    <property type="taxonomic scope" value="Bacteria"/>
</dbReference>
<organism evidence="2 3">
    <name type="scientific">Thermoanaerobacterium xylanolyticum (strain ATCC 49914 / DSM 7097 / LX-11)</name>
    <dbReference type="NCBI Taxonomy" id="858215"/>
    <lineage>
        <taxon>Bacteria</taxon>
        <taxon>Bacillati</taxon>
        <taxon>Bacillota</taxon>
        <taxon>Clostridia</taxon>
        <taxon>Thermoanaerobacterales</taxon>
        <taxon>Thermoanaerobacteraceae</taxon>
        <taxon>Thermoanaerobacterium</taxon>
    </lineage>
</organism>
<evidence type="ECO:0000313" key="3">
    <source>
        <dbReference type="Proteomes" id="UP000007239"/>
    </source>
</evidence>
<accession>F6BK03</accession>
<dbReference type="Gene3D" id="1.10.1760.20">
    <property type="match status" value="1"/>
</dbReference>
<dbReference type="AlphaFoldDB" id="F6BK03"/>
<reference evidence="2" key="1">
    <citation type="submission" date="2011-05" db="EMBL/GenBank/DDBJ databases">
        <title>Complete sequence of Thermoanaerobacterium xylanolyticum LX-11.</title>
        <authorList>
            <consortium name="US DOE Joint Genome Institute"/>
            <person name="Lucas S."/>
            <person name="Han J."/>
            <person name="Lapidus A."/>
            <person name="Cheng J.-F."/>
            <person name="Goodwin L."/>
            <person name="Pitluck S."/>
            <person name="Peters L."/>
            <person name="Mikhailova N."/>
            <person name="Lu M."/>
            <person name="Han C."/>
            <person name="Tapia R."/>
            <person name="Land M."/>
            <person name="Hauser L."/>
            <person name="Kyrpides N."/>
            <person name="Ivanova N."/>
            <person name="Pagani I."/>
            <person name="Hemme C."/>
            <person name="Woyke T."/>
        </authorList>
    </citation>
    <scope>NUCLEOTIDE SEQUENCE</scope>
    <source>
        <strain evidence="2">LX-11</strain>
    </source>
</reference>